<dbReference type="AlphaFoldDB" id="A0A8X7WJL6"/>
<evidence type="ECO:0000313" key="1">
    <source>
        <dbReference type="EMBL" id="KAG2330756.1"/>
    </source>
</evidence>
<comment type="caution">
    <text evidence="1">The sequence shown here is derived from an EMBL/GenBank/DDBJ whole genome shotgun (WGS) entry which is preliminary data.</text>
</comment>
<dbReference type="SUPFAM" id="SSF51197">
    <property type="entry name" value="Clavaminate synthase-like"/>
    <property type="match status" value="1"/>
</dbReference>
<name>A0A8X7WJL6_BRACI</name>
<dbReference type="Proteomes" id="UP000886595">
    <property type="component" value="Unassembled WGS sequence"/>
</dbReference>
<reference evidence="1 2" key="1">
    <citation type="submission" date="2020-02" db="EMBL/GenBank/DDBJ databases">
        <authorList>
            <person name="Ma Q."/>
            <person name="Huang Y."/>
            <person name="Song X."/>
            <person name="Pei D."/>
        </authorList>
    </citation>
    <scope>NUCLEOTIDE SEQUENCE [LARGE SCALE GENOMIC DNA]</scope>
    <source>
        <strain evidence="1">Sxm20200214</strain>
        <tissue evidence="1">Leaf</tissue>
    </source>
</reference>
<dbReference type="Gene3D" id="2.60.120.330">
    <property type="entry name" value="B-lactam Antibiotic, Isopenicillin N Synthase, Chain"/>
    <property type="match status" value="1"/>
</dbReference>
<gene>
    <name evidence="1" type="ORF">Bca52824_001936</name>
</gene>
<accession>A0A8X7WJL6</accession>
<organism evidence="1 2">
    <name type="scientific">Brassica carinata</name>
    <name type="common">Ethiopian mustard</name>
    <name type="synonym">Abyssinian cabbage</name>
    <dbReference type="NCBI Taxonomy" id="52824"/>
    <lineage>
        <taxon>Eukaryota</taxon>
        <taxon>Viridiplantae</taxon>
        <taxon>Streptophyta</taxon>
        <taxon>Embryophyta</taxon>
        <taxon>Tracheophyta</taxon>
        <taxon>Spermatophyta</taxon>
        <taxon>Magnoliopsida</taxon>
        <taxon>eudicotyledons</taxon>
        <taxon>Gunneridae</taxon>
        <taxon>Pentapetalae</taxon>
        <taxon>rosids</taxon>
        <taxon>malvids</taxon>
        <taxon>Brassicales</taxon>
        <taxon>Brassicaceae</taxon>
        <taxon>Brassiceae</taxon>
        <taxon>Brassica</taxon>
    </lineage>
</organism>
<dbReference type="OrthoDB" id="981449at2759"/>
<protein>
    <submittedName>
        <fullName evidence="1">Uncharacterized protein</fullName>
    </submittedName>
</protein>
<sequence>MLMLQALLNGGLYSPYHLVMVEKKTRYPTAMFAVPKPGVIIDSPEDLVDEEHPRVFKPFEYSEFLNFFHSKAGRKAESALHAFWALMISCSLFFFQNSVTRRGCNFKRLDPNKRRRFAPNVTSPGSLAFGLSNPLYYLSL</sequence>
<dbReference type="EMBL" id="JAAMPC010000001">
    <property type="protein sequence ID" value="KAG2330756.1"/>
    <property type="molecule type" value="Genomic_DNA"/>
</dbReference>
<proteinExistence type="predicted"/>
<keyword evidence="2" id="KW-1185">Reference proteome</keyword>
<evidence type="ECO:0000313" key="2">
    <source>
        <dbReference type="Proteomes" id="UP000886595"/>
    </source>
</evidence>
<dbReference type="InterPro" id="IPR027443">
    <property type="entry name" value="IPNS-like_sf"/>
</dbReference>